<dbReference type="InterPro" id="IPR029016">
    <property type="entry name" value="GAF-like_dom_sf"/>
</dbReference>
<keyword evidence="2" id="KW-1185">Reference proteome</keyword>
<protein>
    <recommendedName>
        <fullName evidence="3">DUF484 family protein</fullName>
    </recommendedName>
</protein>
<organism evidence="1 2">
    <name type="scientific">Roseiterribacter gracilis</name>
    <dbReference type="NCBI Taxonomy" id="2812848"/>
    <lineage>
        <taxon>Bacteria</taxon>
        <taxon>Pseudomonadati</taxon>
        <taxon>Pseudomonadota</taxon>
        <taxon>Alphaproteobacteria</taxon>
        <taxon>Rhodospirillales</taxon>
        <taxon>Roseiterribacteraceae</taxon>
        <taxon>Roseiterribacter</taxon>
    </lineage>
</organism>
<dbReference type="EMBL" id="BOPV01000001">
    <property type="protein sequence ID" value="GIL41205.1"/>
    <property type="molecule type" value="Genomic_DNA"/>
</dbReference>
<dbReference type="RefSeq" id="WP_420244598.1">
    <property type="nucleotide sequence ID" value="NZ_BOPV01000001.1"/>
</dbReference>
<dbReference type="Gene3D" id="3.30.450.40">
    <property type="match status" value="1"/>
</dbReference>
<dbReference type="PANTHER" id="PTHR38765">
    <property type="entry name" value="DUF484 DOMAIN-CONTAINING PROTEIN"/>
    <property type="match status" value="1"/>
</dbReference>
<dbReference type="Proteomes" id="UP000681075">
    <property type="component" value="Unassembled WGS sequence"/>
</dbReference>
<sequence length="241" mass="26621">MRKTEEAGALRPADIDLSADVVAAFLRAHPDFFNKHSELLRHLEAPKRHRGNGVVDFQHYMVERLQRDIDGMTRDQHDLIVTARDNLLNQTRVHAAVLALLEARDLAGLLQSITTDLAVVLDLDVATLVVESNGDNIPHVHGSGIRVVPQGTTERWLDGRKIRLRDHIDGDPSLYGEGAGLVKSEALLKLEISRLAPVGLLAFGSRDAAMFHPGQGTELVGFLARTVELRLRAELDLPPQR</sequence>
<name>A0A8S8XJ56_9PROT</name>
<reference evidence="1" key="1">
    <citation type="submission" date="2021-02" db="EMBL/GenBank/DDBJ databases">
        <title>Genome sequence of Rhodospirillales sp. strain TMPK1 isolated from soil.</title>
        <authorList>
            <person name="Nakai R."/>
            <person name="Kusada H."/>
            <person name="Tamaki H."/>
        </authorList>
    </citation>
    <scope>NUCLEOTIDE SEQUENCE</scope>
    <source>
        <strain evidence="1">TMPK1</strain>
    </source>
</reference>
<gene>
    <name evidence="1" type="ORF">TMPK1_34420</name>
</gene>
<dbReference type="PANTHER" id="PTHR38765:SF1">
    <property type="entry name" value="DUF484 DOMAIN-CONTAINING PROTEIN"/>
    <property type="match status" value="1"/>
</dbReference>
<dbReference type="InterPro" id="IPR007435">
    <property type="entry name" value="DUF484"/>
</dbReference>
<comment type="caution">
    <text evidence="1">The sequence shown here is derived from an EMBL/GenBank/DDBJ whole genome shotgun (WGS) entry which is preliminary data.</text>
</comment>
<dbReference type="Pfam" id="PF04340">
    <property type="entry name" value="DUF484"/>
    <property type="match status" value="1"/>
</dbReference>
<evidence type="ECO:0000313" key="1">
    <source>
        <dbReference type="EMBL" id="GIL41205.1"/>
    </source>
</evidence>
<evidence type="ECO:0000313" key="2">
    <source>
        <dbReference type="Proteomes" id="UP000681075"/>
    </source>
</evidence>
<evidence type="ECO:0008006" key="3">
    <source>
        <dbReference type="Google" id="ProtNLM"/>
    </source>
</evidence>
<accession>A0A8S8XJ56</accession>
<proteinExistence type="predicted"/>
<dbReference type="AlphaFoldDB" id="A0A8S8XJ56"/>